<reference evidence="6 7" key="1">
    <citation type="submission" date="2021-03" db="EMBL/GenBank/DDBJ databases">
        <title>Genomic Encyclopedia of Type Strains, Phase IV (KMG-IV): sequencing the most valuable type-strain genomes for metagenomic binning, comparative biology and taxonomic classification.</title>
        <authorList>
            <person name="Goeker M."/>
        </authorList>
    </citation>
    <scope>NUCLEOTIDE SEQUENCE [LARGE SCALE GENOMIC DNA]</scope>
    <source>
        <strain evidence="6 7">DSM 25790</strain>
    </source>
</reference>
<dbReference type="RefSeq" id="WP_226370926.1">
    <property type="nucleotide sequence ID" value="NZ_JAGIKX010000007.1"/>
</dbReference>
<keyword evidence="4" id="KW-0479">Metal-binding</keyword>
<name>A0ABS4S733_9BACI</name>
<dbReference type="InterPro" id="IPR015890">
    <property type="entry name" value="Chorismate_C"/>
</dbReference>
<feature type="active site" description="Proton acceptor" evidence="4">
    <location>
        <position position="219"/>
    </location>
</feature>
<dbReference type="GO" id="GO:0008909">
    <property type="term" value="F:isochorismate synthase activity"/>
    <property type="evidence" value="ECO:0007669"/>
    <property type="project" value="UniProtKB-EC"/>
</dbReference>
<comment type="cofactor">
    <cofactor evidence="4">
        <name>Mg(2+)</name>
        <dbReference type="ChEBI" id="CHEBI:18420"/>
    </cofactor>
</comment>
<protein>
    <recommendedName>
        <fullName evidence="4">Isochorismate synthase MenF</fullName>
        <ecNumber evidence="4">5.4.4.2</ecNumber>
    </recommendedName>
    <alternativeName>
        <fullName evidence="4">Isochorismate mutase</fullName>
    </alternativeName>
</protein>
<dbReference type="InterPro" id="IPR034681">
    <property type="entry name" value="MenF"/>
</dbReference>
<dbReference type="NCBIfam" id="TIGR00543">
    <property type="entry name" value="isochor_syn"/>
    <property type="match status" value="1"/>
</dbReference>
<evidence type="ECO:0000259" key="5">
    <source>
        <dbReference type="Pfam" id="PF00425"/>
    </source>
</evidence>
<accession>A0ABS4S733</accession>
<evidence type="ECO:0000256" key="4">
    <source>
        <dbReference type="HAMAP-Rule" id="MF_01935"/>
    </source>
</evidence>
<organism evidence="6 7">
    <name type="scientific">Virgibacillus alimentarius</name>
    <dbReference type="NCBI Taxonomy" id="698769"/>
    <lineage>
        <taxon>Bacteria</taxon>
        <taxon>Bacillati</taxon>
        <taxon>Bacillota</taxon>
        <taxon>Bacilli</taxon>
        <taxon>Bacillales</taxon>
        <taxon>Bacillaceae</taxon>
        <taxon>Virgibacillus</taxon>
    </lineage>
</organism>
<dbReference type="Proteomes" id="UP001519294">
    <property type="component" value="Unassembled WGS sequence"/>
</dbReference>
<evidence type="ECO:0000256" key="3">
    <source>
        <dbReference type="ARBA" id="ARBA00023235"/>
    </source>
</evidence>
<comment type="similarity">
    <text evidence="2 4">Belongs to the isochorismate synthase family.</text>
</comment>
<dbReference type="Pfam" id="PF00425">
    <property type="entry name" value="Chorismate_bind"/>
    <property type="match status" value="1"/>
</dbReference>
<comment type="caution">
    <text evidence="6">The sequence shown here is derived from an EMBL/GenBank/DDBJ whole genome shotgun (WGS) entry which is preliminary data.</text>
</comment>
<feature type="binding site" evidence="4">
    <location>
        <position position="312"/>
    </location>
    <ligand>
        <name>Mg(2+)</name>
        <dbReference type="ChEBI" id="CHEBI:18420"/>
    </ligand>
</feature>
<dbReference type="HAMAP" id="MF_01935">
    <property type="entry name" value="MenF"/>
    <property type="match status" value="1"/>
</dbReference>
<sequence>MIEMKEDQIEFLLSKAIDQVKTNGEIQLVSFTKQVNRIDPLVFFEAAKMLEKNRIFWSSTADDFCVVGVGKAYDIVANKSRYNETEKEWNKLLQEAIIHNPYEVAGTGLLALGGMSFDPKRERSSLWENFQPSRFTIPEFLLTKNNNTTYFTINIQVTKNDHPKQMLRACKQAEKKLFNTFIKIPQGVGIKSKEEKNPEAWKHSVRLAKEKIEKNEAKKIVLARELRLELKNKAEISAIIDKLIKTQATSYIFAFENGNDCFIGATPERLVKLEKNQLLSTCLAGTAPRGNTKEEDTRIGISLLDDEKNREEHDFVVKMIKRAINDYCTDIDIPGKPVIYPLKNLQHLFTPVIAKLKDKYSIFDIVRELHPTPALGGTPTEESLAFIREHEQLDRGWYGAPIGWLDSNQNSEFAVAIRSGLIKGDKASLFAGCGVVKDSDIEAEYEETNIKFLPMLSVLGG</sequence>
<dbReference type="Gene3D" id="3.60.120.10">
    <property type="entry name" value="Anthranilate synthase"/>
    <property type="match status" value="1"/>
</dbReference>
<proteinExistence type="inferred from homology"/>
<evidence type="ECO:0000256" key="2">
    <source>
        <dbReference type="ARBA" id="ARBA00005297"/>
    </source>
</evidence>
<evidence type="ECO:0000313" key="6">
    <source>
        <dbReference type="EMBL" id="MBP2257291.1"/>
    </source>
</evidence>
<gene>
    <name evidence="4" type="primary">menF</name>
    <name evidence="6" type="ORF">J2Z81_001239</name>
</gene>
<dbReference type="SUPFAM" id="SSF56322">
    <property type="entry name" value="ADC synthase"/>
    <property type="match status" value="1"/>
</dbReference>
<evidence type="ECO:0000256" key="1">
    <source>
        <dbReference type="ARBA" id="ARBA00000799"/>
    </source>
</evidence>
<keyword evidence="7" id="KW-1185">Reference proteome</keyword>
<comment type="catalytic activity">
    <reaction evidence="1 4">
        <text>chorismate = isochorismate</text>
        <dbReference type="Rhea" id="RHEA:18985"/>
        <dbReference type="ChEBI" id="CHEBI:29748"/>
        <dbReference type="ChEBI" id="CHEBI:29780"/>
        <dbReference type="EC" id="5.4.4.2"/>
    </reaction>
</comment>
<comment type="pathway">
    <text evidence="4">Quinol/quinone metabolism; 1,4-dihydroxy-2-naphthoate biosynthesis; 1,4-dihydroxy-2-naphthoate from chorismate: step 1/7.</text>
</comment>
<feature type="binding site" evidence="4">
    <location>
        <position position="447"/>
    </location>
    <ligand>
        <name>Mg(2+)</name>
        <dbReference type="ChEBI" id="CHEBI:18420"/>
    </ligand>
</feature>
<keyword evidence="3 4" id="KW-0413">Isomerase</keyword>
<comment type="pathway">
    <text evidence="4">Quinol/quinone metabolism; menaquinone biosynthesis.</text>
</comment>
<keyword evidence="4" id="KW-0474">Menaquinone biosynthesis</keyword>
<evidence type="ECO:0000313" key="7">
    <source>
        <dbReference type="Proteomes" id="UP001519294"/>
    </source>
</evidence>
<dbReference type="InterPro" id="IPR005801">
    <property type="entry name" value="ADC_synthase"/>
</dbReference>
<comment type="function">
    <text evidence="4">Catalyzes the conversion of chorismate to isochorismate.</text>
</comment>
<dbReference type="PANTHER" id="PTHR42839">
    <property type="entry name" value="ISOCHORISMATE SYNTHASE ENTC"/>
    <property type="match status" value="1"/>
</dbReference>
<dbReference type="InterPro" id="IPR004561">
    <property type="entry name" value="IsoChor_synthase"/>
</dbReference>
<dbReference type="EC" id="5.4.4.2" evidence="4"/>
<keyword evidence="4" id="KW-0460">Magnesium</keyword>
<dbReference type="EMBL" id="JAGIKX010000007">
    <property type="protein sequence ID" value="MBP2257291.1"/>
    <property type="molecule type" value="Genomic_DNA"/>
</dbReference>
<feature type="domain" description="Chorismate-utilising enzyme C-terminal" evidence="5">
    <location>
        <begin position="198"/>
        <end position="451"/>
    </location>
</feature>
<feature type="active site" description="Proton donor" evidence="4">
    <location>
        <position position="268"/>
    </location>
</feature>
<dbReference type="PANTHER" id="PTHR42839:SF1">
    <property type="entry name" value="ISOCHORISMATE SYNTHASE MENF"/>
    <property type="match status" value="1"/>
</dbReference>